<dbReference type="PIRSF" id="PIRSF000103">
    <property type="entry name" value="HIBADH"/>
    <property type="match status" value="1"/>
</dbReference>
<feature type="active site" evidence="3">
    <location>
        <position position="167"/>
    </location>
</feature>
<accession>A0A1I6KFP5</accession>
<sequence>MRTGYVGLGNIGAPMAHRLADATDCLVHDVSPAAAAAFSSKAQWSASPAEMGKAATFVAVCVRDDGDVRRVVDGADGLLRTMRSGLIVIHSTVAPATVVDLAGQAAACGVTLLDAAVTGGPDGAARGELLVMVGGSDEAVAAATPPLRIYCSHIVHAGAPGAGMALKICNNLVTYIELAAALEAYRLADALGLDPEKLTETMSANGNLTPSMAKFIDHRRSGPDRIGREAFTASQHALVMLGHKDLALAAQVAADGGPALTTTGHVAAEFERIIMEGIGR</sequence>
<feature type="domain" description="6-phosphogluconate dehydrogenase NADP-binding" evidence="4">
    <location>
        <begin position="4"/>
        <end position="156"/>
    </location>
</feature>
<dbReference type="AlphaFoldDB" id="A0A1I6KFP5"/>
<dbReference type="InterPro" id="IPR008927">
    <property type="entry name" value="6-PGluconate_DH-like_C_sf"/>
</dbReference>
<evidence type="ECO:0000256" key="2">
    <source>
        <dbReference type="ARBA" id="ARBA00023027"/>
    </source>
</evidence>
<dbReference type="SUPFAM" id="SSF51735">
    <property type="entry name" value="NAD(P)-binding Rossmann-fold domains"/>
    <property type="match status" value="1"/>
</dbReference>
<dbReference type="InterPro" id="IPR013328">
    <property type="entry name" value="6PGD_dom2"/>
</dbReference>
<dbReference type="RefSeq" id="WP_165611243.1">
    <property type="nucleotide sequence ID" value="NZ_FOZG01000001.1"/>
</dbReference>
<dbReference type="STRING" id="1166337.SAMN05192580_1684"/>
<dbReference type="Gene3D" id="1.10.1040.10">
    <property type="entry name" value="N-(1-d-carboxylethyl)-l-norvaline Dehydrogenase, domain 2"/>
    <property type="match status" value="1"/>
</dbReference>
<dbReference type="InterPro" id="IPR029154">
    <property type="entry name" value="HIBADH-like_NADP-bd"/>
</dbReference>
<organism evidence="6 7">
    <name type="scientific">Sphingomonas jatrophae</name>
    <dbReference type="NCBI Taxonomy" id="1166337"/>
    <lineage>
        <taxon>Bacteria</taxon>
        <taxon>Pseudomonadati</taxon>
        <taxon>Pseudomonadota</taxon>
        <taxon>Alphaproteobacteria</taxon>
        <taxon>Sphingomonadales</taxon>
        <taxon>Sphingomonadaceae</taxon>
        <taxon>Sphingomonas</taxon>
    </lineage>
</organism>
<proteinExistence type="predicted"/>
<dbReference type="PANTHER" id="PTHR22981:SF80">
    <property type="entry name" value="BLR4309 PROTEIN"/>
    <property type="match status" value="1"/>
</dbReference>
<evidence type="ECO:0000313" key="6">
    <source>
        <dbReference type="EMBL" id="SFR90016.1"/>
    </source>
</evidence>
<dbReference type="GO" id="GO:0051287">
    <property type="term" value="F:NAD binding"/>
    <property type="evidence" value="ECO:0007669"/>
    <property type="project" value="InterPro"/>
</dbReference>
<feature type="domain" description="3-hydroxyisobutyrate dehydrogenase-like NAD-binding" evidence="5">
    <location>
        <begin position="161"/>
        <end position="274"/>
    </location>
</feature>
<dbReference type="Gene3D" id="3.40.50.720">
    <property type="entry name" value="NAD(P)-binding Rossmann-like Domain"/>
    <property type="match status" value="1"/>
</dbReference>
<dbReference type="InterPro" id="IPR006115">
    <property type="entry name" value="6PGDH_NADP-bd"/>
</dbReference>
<dbReference type="InterPro" id="IPR015815">
    <property type="entry name" value="HIBADH-related"/>
</dbReference>
<protein>
    <submittedName>
        <fullName evidence="6">3-hydroxyisobutyrate dehydrogenase</fullName>
    </submittedName>
</protein>
<dbReference type="Proteomes" id="UP000198824">
    <property type="component" value="Unassembled WGS sequence"/>
</dbReference>
<dbReference type="Pfam" id="PF14833">
    <property type="entry name" value="NAD_binding_11"/>
    <property type="match status" value="1"/>
</dbReference>
<dbReference type="Pfam" id="PF03446">
    <property type="entry name" value="NAD_binding_2"/>
    <property type="match status" value="1"/>
</dbReference>
<keyword evidence="7" id="KW-1185">Reference proteome</keyword>
<evidence type="ECO:0000313" key="7">
    <source>
        <dbReference type="Proteomes" id="UP000198824"/>
    </source>
</evidence>
<evidence type="ECO:0000256" key="1">
    <source>
        <dbReference type="ARBA" id="ARBA00023002"/>
    </source>
</evidence>
<dbReference type="GO" id="GO:0016616">
    <property type="term" value="F:oxidoreductase activity, acting on the CH-OH group of donors, NAD or NADP as acceptor"/>
    <property type="evidence" value="ECO:0007669"/>
    <property type="project" value="TreeGrafter"/>
</dbReference>
<evidence type="ECO:0000256" key="3">
    <source>
        <dbReference type="PIRSR" id="PIRSR000103-1"/>
    </source>
</evidence>
<dbReference type="PANTHER" id="PTHR22981">
    <property type="entry name" value="3-HYDROXYISOBUTYRATE DEHYDROGENASE-RELATED"/>
    <property type="match status" value="1"/>
</dbReference>
<keyword evidence="1" id="KW-0560">Oxidoreductase</keyword>
<name>A0A1I6KFP5_9SPHN</name>
<gene>
    <name evidence="6" type="ORF">SAMN05192580_1684</name>
</gene>
<dbReference type="GO" id="GO:0050661">
    <property type="term" value="F:NADP binding"/>
    <property type="evidence" value="ECO:0007669"/>
    <property type="project" value="InterPro"/>
</dbReference>
<keyword evidence="2" id="KW-0520">NAD</keyword>
<reference evidence="6 7" key="1">
    <citation type="submission" date="2016-10" db="EMBL/GenBank/DDBJ databases">
        <authorList>
            <person name="de Groot N.N."/>
        </authorList>
    </citation>
    <scope>NUCLEOTIDE SEQUENCE [LARGE SCALE GENOMIC DNA]</scope>
    <source>
        <strain evidence="6 7">S5-249</strain>
    </source>
</reference>
<dbReference type="SUPFAM" id="SSF48179">
    <property type="entry name" value="6-phosphogluconate dehydrogenase C-terminal domain-like"/>
    <property type="match status" value="1"/>
</dbReference>
<dbReference type="EMBL" id="FOZG01000001">
    <property type="protein sequence ID" value="SFR90016.1"/>
    <property type="molecule type" value="Genomic_DNA"/>
</dbReference>
<dbReference type="InterPro" id="IPR036291">
    <property type="entry name" value="NAD(P)-bd_dom_sf"/>
</dbReference>
<evidence type="ECO:0000259" key="4">
    <source>
        <dbReference type="Pfam" id="PF03446"/>
    </source>
</evidence>
<evidence type="ECO:0000259" key="5">
    <source>
        <dbReference type="Pfam" id="PF14833"/>
    </source>
</evidence>